<organism evidence="2 3">
    <name type="scientific">Fusobacterium nucleatum subsp. polymorphum</name>
    <name type="common">Fusobacterium polymorphum</name>
    <dbReference type="NCBI Taxonomy" id="76857"/>
    <lineage>
        <taxon>Bacteria</taxon>
        <taxon>Fusobacteriati</taxon>
        <taxon>Fusobacteriota</taxon>
        <taxon>Fusobacteriia</taxon>
        <taxon>Fusobacteriales</taxon>
        <taxon>Fusobacteriaceae</taxon>
        <taxon>Fusobacterium</taxon>
    </lineage>
</organism>
<feature type="chain" id="PRO_5012331242" evidence="1">
    <location>
        <begin position="20"/>
        <end position="131"/>
    </location>
</feature>
<proteinExistence type="predicted"/>
<keyword evidence="1" id="KW-0732">Signal</keyword>
<dbReference type="EMBL" id="CP022123">
    <property type="protein sequence ID" value="ASG28702.1"/>
    <property type="molecule type" value="Genomic_DNA"/>
</dbReference>
<accession>A0A241Q1K6</accession>
<gene>
    <name evidence="2" type="ORF">CBG61_07055</name>
</gene>
<evidence type="ECO:0000313" key="3">
    <source>
        <dbReference type="Proteomes" id="UP000197638"/>
    </source>
</evidence>
<dbReference type="AlphaFoldDB" id="A0A241Q1K6"/>
<name>A0A241Q1K6_FUSNP</name>
<reference evidence="2 3" key="1">
    <citation type="submission" date="2017-06" db="EMBL/GenBank/DDBJ databases">
        <title>Genome sequencing of Fusobacterium nucleatum subsp. polymorphum KCOM 1275 (=ChDC F310).</title>
        <authorList>
            <person name="Kook J.-K."/>
            <person name="Park S.-N."/>
            <person name="Lim Y.K."/>
            <person name="Roh H."/>
        </authorList>
    </citation>
    <scope>NUCLEOTIDE SEQUENCE [LARGE SCALE GENOMIC DNA]</scope>
    <source>
        <strain evidence="2 3">KCOM 1275</strain>
    </source>
</reference>
<dbReference type="Proteomes" id="UP000197638">
    <property type="component" value="Chromosome"/>
</dbReference>
<evidence type="ECO:0000256" key="1">
    <source>
        <dbReference type="SAM" id="SignalP"/>
    </source>
</evidence>
<protein>
    <submittedName>
        <fullName evidence="2">Uncharacterized protein</fullName>
    </submittedName>
</protein>
<dbReference type="RefSeq" id="WP_088765123.1">
    <property type="nucleotide sequence ID" value="NZ_CP022123.1"/>
</dbReference>
<evidence type="ECO:0000313" key="2">
    <source>
        <dbReference type="EMBL" id="ASG28702.1"/>
    </source>
</evidence>
<sequence length="131" mass="15140">MKKLFMFYLFIILSLGLFAQQLNTDGEPHFDKLVGVKFIKPYSPDGEDYDGVYNVTITKKGNDYYMTGKVLLLGIEEIAPIKTKLKVYKKIYLEDDAGELYAYDVKKDTLVLIQVKETMNVDLYFRKGSKK</sequence>
<feature type="signal peptide" evidence="1">
    <location>
        <begin position="1"/>
        <end position="19"/>
    </location>
</feature>